<protein>
    <recommendedName>
        <fullName evidence="4">Lysine-specific metallo-endopeptidase domain-containing protein</fullName>
    </recommendedName>
</protein>
<evidence type="ECO:0000256" key="1">
    <source>
        <dbReference type="SAM" id="SignalP"/>
    </source>
</evidence>
<evidence type="ECO:0008006" key="4">
    <source>
        <dbReference type="Google" id="ProtNLM"/>
    </source>
</evidence>
<organism evidence="2 3">
    <name type="scientific">Phaeosphaeria nodorum (strain SN15 / ATCC MYA-4574 / FGSC 10173)</name>
    <name type="common">Glume blotch fungus</name>
    <name type="synonym">Parastagonospora nodorum</name>
    <dbReference type="NCBI Taxonomy" id="321614"/>
    <lineage>
        <taxon>Eukaryota</taxon>
        <taxon>Fungi</taxon>
        <taxon>Dikarya</taxon>
        <taxon>Ascomycota</taxon>
        <taxon>Pezizomycotina</taxon>
        <taxon>Dothideomycetes</taxon>
        <taxon>Pleosporomycetidae</taxon>
        <taxon>Pleosporales</taxon>
        <taxon>Pleosporineae</taxon>
        <taxon>Phaeosphaeriaceae</taxon>
        <taxon>Parastagonospora</taxon>
    </lineage>
</organism>
<reference evidence="3" key="1">
    <citation type="journal article" date="2021" name="BMC Genomics">
        <title>Chromosome-level genome assembly and manually-curated proteome of model necrotroph Parastagonospora nodorum Sn15 reveals a genome-wide trove of candidate effector homologs, and redundancy of virulence-related functions within an accessory chromosome.</title>
        <authorList>
            <person name="Bertazzoni S."/>
            <person name="Jones D.A.B."/>
            <person name="Phan H.T."/>
            <person name="Tan K.-C."/>
            <person name="Hane J.K."/>
        </authorList>
    </citation>
    <scope>NUCLEOTIDE SEQUENCE [LARGE SCALE GENOMIC DNA]</scope>
    <source>
        <strain evidence="3">SN15 / ATCC MYA-4574 / FGSC 10173)</strain>
    </source>
</reference>
<sequence>MTSHNQALVMTLIYSRVLILLLLSITVHCKTYFVHESCSAKDGWNKYMNEALSFAKKSAERLNSDSDTDFAAVYKRIFQAEKSSPNSKYIRGVLLLVPFLMPACSDHQYTETVGTIADLTPTTDLKASDIRFHCDNDERWQKKSRGWHDPVHDMILRASGGTPSCHGQAKGVTYGARAIAPTDASSPRAGQNPARVVISICDSAFKSEDGSPLYFSDDLKQQDLEDSPIDNLAVILSITIIHELAHAVTGLEIRDLPNQASAYTWDNVINKATDVASKNAENYAYLALWAGIADAGYTLPRVRNDLPDVVKKELENDCKEGYLRKYKDITKRWVSKIEMSFVA</sequence>
<feature type="signal peptide" evidence="1">
    <location>
        <begin position="1"/>
        <end position="29"/>
    </location>
</feature>
<keyword evidence="3" id="KW-1185">Reference proteome</keyword>
<name>A0A7U2F9A3_PHANO</name>
<feature type="chain" id="PRO_5031343893" description="Lysine-specific metallo-endopeptidase domain-containing protein" evidence="1">
    <location>
        <begin position="30"/>
        <end position="343"/>
    </location>
</feature>
<dbReference type="GO" id="GO:0008237">
    <property type="term" value="F:metallopeptidase activity"/>
    <property type="evidence" value="ECO:0007669"/>
    <property type="project" value="InterPro"/>
</dbReference>
<dbReference type="OrthoDB" id="4585232at2759"/>
<dbReference type="EMBL" id="CP069033">
    <property type="protein sequence ID" value="QRD01096.1"/>
    <property type="molecule type" value="Genomic_DNA"/>
</dbReference>
<evidence type="ECO:0000313" key="2">
    <source>
        <dbReference type="EMBL" id="QRD01096.1"/>
    </source>
</evidence>
<dbReference type="InterPro" id="IPR024079">
    <property type="entry name" value="MetalloPept_cat_dom_sf"/>
</dbReference>
<dbReference type="VEuPathDB" id="FungiDB:JI435_153080"/>
<evidence type="ECO:0000313" key="3">
    <source>
        <dbReference type="Proteomes" id="UP000663193"/>
    </source>
</evidence>
<gene>
    <name evidence="2" type="ORF">JI435_153080</name>
</gene>
<accession>A0A7U2F9A3</accession>
<keyword evidence="1" id="KW-0732">Signal</keyword>
<dbReference type="Gene3D" id="3.40.390.10">
    <property type="entry name" value="Collagenase (Catalytic Domain)"/>
    <property type="match status" value="1"/>
</dbReference>
<dbReference type="Proteomes" id="UP000663193">
    <property type="component" value="Chromosome 11"/>
</dbReference>
<proteinExistence type="predicted"/>
<dbReference type="AlphaFoldDB" id="A0A7U2F9A3"/>